<sequence length="61" mass="7064">MPVHQKKIIDLLTRIATLKELFNACGYNKKSEEMLLEEFQCPVGTSEKIKKASKSLQRWVI</sequence>
<reference evidence="2" key="1">
    <citation type="journal article" date="2019" name="Int. J. Syst. Evol. Microbiol.">
        <title>The Global Catalogue of Microorganisms (GCM) 10K type strain sequencing project: providing services to taxonomists for standard genome sequencing and annotation.</title>
        <authorList>
            <consortium name="The Broad Institute Genomics Platform"/>
            <consortium name="The Broad Institute Genome Sequencing Center for Infectious Disease"/>
            <person name="Wu L."/>
            <person name="Ma J."/>
        </authorList>
    </citation>
    <scope>NUCLEOTIDE SEQUENCE [LARGE SCALE GENOMIC DNA]</scope>
    <source>
        <strain evidence="2">DT43</strain>
    </source>
</reference>
<evidence type="ECO:0000313" key="2">
    <source>
        <dbReference type="Proteomes" id="UP001596110"/>
    </source>
</evidence>
<keyword evidence="2" id="KW-1185">Reference proteome</keyword>
<accession>A0ABW0UBJ1</accession>
<comment type="caution">
    <text evidence="1">The sequence shown here is derived from an EMBL/GenBank/DDBJ whole genome shotgun (WGS) entry which is preliminary data.</text>
</comment>
<proteinExistence type="predicted"/>
<organism evidence="1 2">
    <name type="scientific">Streptococcus caledonicus</name>
    <dbReference type="NCBI Taxonomy" id="2614158"/>
    <lineage>
        <taxon>Bacteria</taxon>
        <taxon>Bacillati</taxon>
        <taxon>Bacillota</taxon>
        <taxon>Bacilli</taxon>
        <taxon>Lactobacillales</taxon>
        <taxon>Streptococcaceae</taxon>
        <taxon>Streptococcus</taxon>
    </lineage>
</organism>
<evidence type="ECO:0000313" key="1">
    <source>
        <dbReference type="EMBL" id="MFC5630906.1"/>
    </source>
</evidence>
<protein>
    <submittedName>
        <fullName evidence="1">Uncharacterized protein</fullName>
    </submittedName>
</protein>
<dbReference type="Proteomes" id="UP001596110">
    <property type="component" value="Unassembled WGS sequence"/>
</dbReference>
<dbReference type="RefSeq" id="WP_156805499.1">
    <property type="nucleotide sequence ID" value="NZ_JBHSOJ010000016.1"/>
</dbReference>
<gene>
    <name evidence="1" type="ORF">ACFPQ3_04710</name>
</gene>
<dbReference type="EMBL" id="JBHSOJ010000016">
    <property type="protein sequence ID" value="MFC5630906.1"/>
    <property type="molecule type" value="Genomic_DNA"/>
</dbReference>
<name>A0ABW0UBJ1_9STRE</name>